<proteinExistence type="predicted"/>
<organism evidence="1">
    <name type="scientific">Siphoviridae sp. ctnN38</name>
    <dbReference type="NCBI Taxonomy" id="2826455"/>
    <lineage>
        <taxon>Viruses</taxon>
        <taxon>Duplodnaviria</taxon>
        <taxon>Heunggongvirae</taxon>
        <taxon>Uroviricota</taxon>
        <taxon>Caudoviricetes</taxon>
    </lineage>
</organism>
<sequence>MIMKNDLKVGDFIQCYSMKDLVDHHTELTKLGYKLSLCYEKDDKKGYFLQVFDVPKKSSLPLNFAEHIMNRFRERI</sequence>
<name>A0A8S5N6Y6_9CAUD</name>
<evidence type="ECO:0000313" key="1">
    <source>
        <dbReference type="EMBL" id="DAD90111.1"/>
    </source>
</evidence>
<protein>
    <submittedName>
        <fullName evidence="1">Uncharacterized protein</fullName>
    </submittedName>
</protein>
<reference evidence="1" key="1">
    <citation type="journal article" date="2021" name="Proc. Natl. Acad. Sci. U.S.A.">
        <title>A Catalog of Tens of Thousands of Viruses from Human Metagenomes Reveals Hidden Associations with Chronic Diseases.</title>
        <authorList>
            <person name="Tisza M.J."/>
            <person name="Buck C.B."/>
        </authorList>
    </citation>
    <scope>NUCLEOTIDE SEQUENCE</scope>
    <source>
        <strain evidence="1">CtnN38</strain>
    </source>
</reference>
<accession>A0A8S5N6Y6</accession>
<dbReference type="EMBL" id="BK015077">
    <property type="protein sequence ID" value="DAD90111.1"/>
    <property type="molecule type" value="Genomic_DNA"/>
</dbReference>